<keyword evidence="3" id="KW-1185">Reference proteome</keyword>
<reference evidence="2 3" key="1">
    <citation type="submission" date="2015-05" db="EMBL/GenBank/DDBJ databases">
        <title>Distinctive expansion of gene families associated with plant cell wall degradation and secondary metabolism in the genomes of grapevine trunk pathogens.</title>
        <authorList>
            <person name="Lawrence D.P."/>
            <person name="Travadon R."/>
            <person name="Rolshausen P.E."/>
            <person name="Baumgartner K."/>
        </authorList>
    </citation>
    <scope>NUCLEOTIDE SEQUENCE [LARGE SCALE GENOMIC DNA]</scope>
    <source>
        <strain evidence="2">UCRPC4</strain>
    </source>
</reference>
<feature type="compositionally biased region" description="Polar residues" evidence="1">
    <location>
        <begin position="85"/>
        <end position="105"/>
    </location>
</feature>
<feature type="compositionally biased region" description="Polar residues" evidence="1">
    <location>
        <begin position="47"/>
        <end position="71"/>
    </location>
</feature>
<dbReference type="Proteomes" id="UP000053317">
    <property type="component" value="Unassembled WGS sequence"/>
</dbReference>
<name>A0A0G2GKD3_PHACM</name>
<evidence type="ECO:0000313" key="2">
    <source>
        <dbReference type="EMBL" id="KKY23953.1"/>
    </source>
</evidence>
<organism evidence="2 3">
    <name type="scientific">Phaeomoniella chlamydospora</name>
    <name type="common">Phaeoacremonium chlamydosporum</name>
    <dbReference type="NCBI Taxonomy" id="158046"/>
    <lineage>
        <taxon>Eukaryota</taxon>
        <taxon>Fungi</taxon>
        <taxon>Dikarya</taxon>
        <taxon>Ascomycota</taxon>
        <taxon>Pezizomycotina</taxon>
        <taxon>Eurotiomycetes</taxon>
        <taxon>Chaetothyriomycetidae</taxon>
        <taxon>Phaeomoniellales</taxon>
        <taxon>Phaeomoniellaceae</taxon>
        <taxon>Phaeomoniella</taxon>
    </lineage>
</organism>
<proteinExistence type="predicted"/>
<feature type="region of interest" description="Disordered" evidence="1">
    <location>
        <begin position="450"/>
        <end position="473"/>
    </location>
</feature>
<dbReference type="OrthoDB" id="5431456at2759"/>
<evidence type="ECO:0000313" key="3">
    <source>
        <dbReference type="Proteomes" id="UP000053317"/>
    </source>
</evidence>
<reference evidence="2 3" key="2">
    <citation type="submission" date="2015-05" db="EMBL/GenBank/DDBJ databases">
        <authorList>
            <person name="Morales-Cruz A."/>
            <person name="Amrine K.C."/>
            <person name="Cantu D."/>
        </authorList>
    </citation>
    <scope>NUCLEOTIDE SEQUENCE [LARGE SCALE GENOMIC DNA]</scope>
    <source>
        <strain evidence="2">UCRPC4</strain>
    </source>
</reference>
<feature type="region of interest" description="Disordered" evidence="1">
    <location>
        <begin position="293"/>
        <end position="317"/>
    </location>
</feature>
<feature type="region of interest" description="Disordered" evidence="1">
    <location>
        <begin position="1"/>
        <end position="117"/>
    </location>
</feature>
<comment type="caution">
    <text evidence="2">The sequence shown here is derived from an EMBL/GenBank/DDBJ whole genome shotgun (WGS) entry which is preliminary data.</text>
</comment>
<gene>
    <name evidence="2" type="ORF">UCRPC4_g02766</name>
</gene>
<dbReference type="AlphaFoldDB" id="A0A0G2GKD3"/>
<sequence>MTSSSPNNLAGAYERPGNGEPHIDNHQDLPNRNTIHVSSHYPEARQASGSVTQKNPTESQSNLEGANTALNGNLRPLADTDHGVTVTTKNTPGGSNQDRQVSTPSAPIVEEPTMPHDWSATNSRLHTVTQGDNPASNAPPISIAGRETQVAQIESSLNKDQVQSIIDPSRELLKSYSPGPVSHQSHGPSSSNPMARKCSGCSKAILSASDFCTKCQNENQPAVPEVQAAIEPSDKPPVAEASLNGLRPELATRANDAAPENPGSVKRQRSSLDADGNGHIFVPKKARLEYKPPKDARPKIVTAKKSSSNSSRWTTSQEMEKMLERLAKEKDRVRTLTLELSELRKREEDARQQVIEKERAIKSAENGQVLRVSEVEELRIRHEADQKELARLRREINDSAKCKSGLEPLPEDTTSREPVETDRGALNNEDAALEEHMKVLKAHGVVFETDSESDDDYTLVPKPQPKPRPRDPLWHRATTSKCLFEVAPYHLPPAMSRDALEAKKVEIASRPRRKQTFGKVLGHTKFERGVDPHKEVERTKEPMNMIITQREQSDSGWGHGDGEGTYESNVSFNKLVGIFDDPIPFLIDGQLAFRSGNTQGRRAKLFFPVGA</sequence>
<feature type="compositionally biased region" description="Polar residues" evidence="1">
    <location>
        <begin position="182"/>
        <end position="193"/>
    </location>
</feature>
<dbReference type="EMBL" id="LCWF01000064">
    <property type="protein sequence ID" value="KKY23953.1"/>
    <property type="molecule type" value="Genomic_DNA"/>
</dbReference>
<protein>
    <submittedName>
        <fullName evidence="2">Uncharacterized protein</fullName>
    </submittedName>
</protein>
<accession>A0A0G2GKD3</accession>
<evidence type="ECO:0000256" key="1">
    <source>
        <dbReference type="SAM" id="MobiDB-lite"/>
    </source>
</evidence>
<feature type="region of interest" description="Disordered" evidence="1">
    <location>
        <begin position="252"/>
        <end position="280"/>
    </location>
</feature>
<feature type="region of interest" description="Disordered" evidence="1">
    <location>
        <begin position="401"/>
        <end position="420"/>
    </location>
</feature>
<feature type="region of interest" description="Disordered" evidence="1">
    <location>
        <begin position="172"/>
        <end position="193"/>
    </location>
</feature>